<organism evidence="2 3">
    <name type="scientific">Dreissena polymorpha</name>
    <name type="common">Zebra mussel</name>
    <name type="synonym">Mytilus polymorpha</name>
    <dbReference type="NCBI Taxonomy" id="45954"/>
    <lineage>
        <taxon>Eukaryota</taxon>
        <taxon>Metazoa</taxon>
        <taxon>Spiralia</taxon>
        <taxon>Lophotrochozoa</taxon>
        <taxon>Mollusca</taxon>
        <taxon>Bivalvia</taxon>
        <taxon>Autobranchia</taxon>
        <taxon>Heteroconchia</taxon>
        <taxon>Euheterodonta</taxon>
        <taxon>Imparidentia</taxon>
        <taxon>Neoheterodontei</taxon>
        <taxon>Myida</taxon>
        <taxon>Dreissenoidea</taxon>
        <taxon>Dreissenidae</taxon>
        <taxon>Dreissena</taxon>
    </lineage>
</organism>
<protein>
    <submittedName>
        <fullName evidence="2">Uncharacterized protein</fullName>
    </submittedName>
</protein>
<comment type="caution">
    <text evidence="2">The sequence shown here is derived from an EMBL/GenBank/DDBJ whole genome shotgun (WGS) entry which is preliminary data.</text>
</comment>
<reference evidence="2" key="2">
    <citation type="submission" date="2020-11" db="EMBL/GenBank/DDBJ databases">
        <authorList>
            <person name="McCartney M.A."/>
            <person name="Auch B."/>
            <person name="Kono T."/>
            <person name="Mallez S."/>
            <person name="Becker A."/>
            <person name="Gohl D.M."/>
            <person name="Silverstein K.A.T."/>
            <person name="Koren S."/>
            <person name="Bechman K.B."/>
            <person name="Herman A."/>
            <person name="Abrahante J.E."/>
            <person name="Garbe J."/>
        </authorList>
    </citation>
    <scope>NUCLEOTIDE SEQUENCE</scope>
    <source>
        <strain evidence="2">Duluth1</strain>
        <tissue evidence="2">Whole animal</tissue>
    </source>
</reference>
<sequence>MRNITCEVSRHSPPSQYPDQTTDHLESNFKTKIKKQRGIGQVNEAMTTDDWLYRSLTLQSFEESDRSISDGSLVANGGENQTQRKIVNTLEHELPQSVGGQYDGQTCMTDAMREAALIPQFGTRLNSNSIGSWTEAGYQSTPCSDNIAEHMRPQTPTDVNQNEYVNKQGDGVLCAAYLTENEPIGPIPLLSAFCNETSSQETESGRDPCNHEPIIGVHDSAKINRQATVGLSPVVHNQNYNKTVIKIYEPKWRSEHGSRR</sequence>
<evidence type="ECO:0000256" key="1">
    <source>
        <dbReference type="SAM" id="MobiDB-lite"/>
    </source>
</evidence>
<accession>A0A9D4L1X2</accession>
<name>A0A9D4L1X2_DREPO</name>
<evidence type="ECO:0000313" key="3">
    <source>
        <dbReference type="Proteomes" id="UP000828390"/>
    </source>
</evidence>
<dbReference type="Proteomes" id="UP000828390">
    <property type="component" value="Unassembled WGS sequence"/>
</dbReference>
<proteinExistence type="predicted"/>
<feature type="region of interest" description="Disordered" evidence="1">
    <location>
        <begin position="1"/>
        <end position="23"/>
    </location>
</feature>
<evidence type="ECO:0000313" key="2">
    <source>
        <dbReference type="EMBL" id="KAH3849222.1"/>
    </source>
</evidence>
<reference evidence="2" key="1">
    <citation type="journal article" date="2019" name="bioRxiv">
        <title>The Genome of the Zebra Mussel, Dreissena polymorpha: A Resource for Invasive Species Research.</title>
        <authorList>
            <person name="McCartney M.A."/>
            <person name="Auch B."/>
            <person name="Kono T."/>
            <person name="Mallez S."/>
            <person name="Zhang Y."/>
            <person name="Obille A."/>
            <person name="Becker A."/>
            <person name="Abrahante J.E."/>
            <person name="Garbe J."/>
            <person name="Badalamenti J.P."/>
            <person name="Herman A."/>
            <person name="Mangelson H."/>
            <person name="Liachko I."/>
            <person name="Sullivan S."/>
            <person name="Sone E.D."/>
            <person name="Koren S."/>
            <person name="Silverstein K.A.T."/>
            <person name="Beckman K.B."/>
            <person name="Gohl D.M."/>
        </authorList>
    </citation>
    <scope>NUCLEOTIDE SEQUENCE</scope>
    <source>
        <strain evidence="2">Duluth1</strain>
        <tissue evidence="2">Whole animal</tissue>
    </source>
</reference>
<keyword evidence="3" id="KW-1185">Reference proteome</keyword>
<gene>
    <name evidence="2" type="ORF">DPMN_091618</name>
</gene>
<dbReference type="EMBL" id="JAIWYP010000003">
    <property type="protein sequence ID" value="KAH3849222.1"/>
    <property type="molecule type" value="Genomic_DNA"/>
</dbReference>
<dbReference type="AlphaFoldDB" id="A0A9D4L1X2"/>